<dbReference type="OrthoDB" id="2360311at2759"/>
<dbReference type="EMBL" id="QKYT01001054">
    <property type="protein sequence ID" value="RIA80074.1"/>
    <property type="molecule type" value="Genomic_DNA"/>
</dbReference>
<reference evidence="1 2" key="1">
    <citation type="submission" date="2018-06" db="EMBL/GenBank/DDBJ databases">
        <title>Comparative genomics reveals the genomic features of Rhizophagus irregularis, R. cerebriforme, R. diaphanum and Gigaspora rosea, and their symbiotic lifestyle signature.</title>
        <authorList>
            <person name="Morin E."/>
            <person name="San Clemente H."/>
            <person name="Chen E.C.H."/>
            <person name="De La Providencia I."/>
            <person name="Hainaut M."/>
            <person name="Kuo A."/>
            <person name="Kohler A."/>
            <person name="Murat C."/>
            <person name="Tang N."/>
            <person name="Roy S."/>
            <person name="Loubradou J."/>
            <person name="Henrissat B."/>
            <person name="Grigoriev I.V."/>
            <person name="Corradi N."/>
            <person name="Roux C."/>
            <person name="Martin F.M."/>
        </authorList>
    </citation>
    <scope>NUCLEOTIDE SEQUENCE [LARGE SCALE GENOMIC DNA]</scope>
    <source>
        <strain evidence="1 2">DAOM 227022</strain>
    </source>
</reference>
<comment type="caution">
    <text evidence="1">The sequence shown here is derived from an EMBL/GenBank/DDBJ whole genome shotgun (WGS) entry which is preliminary data.</text>
</comment>
<evidence type="ECO:0000313" key="2">
    <source>
        <dbReference type="Proteomes" id="UP000265703"/>
    </source>
</evidence>
<sequence>MKFNIKDRGHRLGSTYEQELEKKIKSTIDFNSEIIDFNEKLQAENSEYLGREKEFQ</sequence>
<gene>
    <name evidence="1" type="ORF">C1645_839341</name>
</gene>
<protein>
    <submittedName>
        <fullName evidence="1">Uncharacterized protein</fullName>
    </submittedName>
</protein>
<accession>A0A397SCI1</accession>
<organism evidence="1 2">
    <name type="scientific">Glomus cerebriforme</name>
    <dbReference type="NCBI Taxonomy" id="658196"/>
    <lineage>
        <taxon>Eukaryota</taxon>
        <taxon>Fungi</taxon>
        <taxon>Fungi incertae sedis</taxon>
        <taxon>Mucoromycota</taxon>
        <taxon>Glomeromycotina</taxon>
        <taxon>Glomeromycetes</taxon>
        <taxon>Glomerales</taxon>
        <taxon>Glomeraceae</taxon>
        <taxon>Glomus</taxon>
    </lineage>
</organism>
<keyword evidence="2" id="KW-1185">Reference proteome</keyword>
<dbReference type="Proteomes" id="UP000265703">
    <property type="component" value="Unassembled WGS sequence"/>
</dbReference>
<proteinExistence type="predicted"/>
<name>A0A397SCI1_9GLOM</name>
<evidence type="ECO:0000313" key="1">
    <source>
        <dbReference type="EMBL" id="RIA80074.1"/>
    </source>
</evidence>
<dbReference type="AlphaFoldDB" id="A0A397SCI1"/>